<evidence type="ECO:0000256" key="2">
    <source>
        <dbReference type="ARBA" id="ARBA00006386"/>
    </source>
</evidence>
<feature type="transmembrane region" description="Helical" evidence="7">
    <location>
        <begin position="141"/>
        <end position="158"/>
    </location>
</feature>
<dbReference type="Proteomes" id="UP000324209">
    <property type="component" value="Chromosome"/>
</dbReference>
<evidence type="ECO:0000256" key="5">
    <source>
        <dbReference type="ARBA" id="ARBA00022989"/>
    </source>
</evidence>
<reference evidence="8 9" key="1">
    <citation type="submission" date="2019-02" db="EMBL/GenBank/DDBJ databases">
        <title>Complete Genome Sequence and Methylome Analysis of free living Spirochaetas.</title>
        <authorList>
            <person name="Fomenkov A."/>
            <person name="Dubinina G."/>
            <person name="Leshcheva N."/>
            <person name="Mikheeva N."/>
            <person name="Grabovich M."/>
            <person name="Vincze T."/>
            <person name="Roberts R.J."/>
        </authorList>
    </citation>
    <scope>NUCLEOTIDE SEQUENCE [LARGE SCALE GENOMIC DNA]</scope>
    <source>
        <strain evidence="8 9">K2</strain>
    </source>
</reference>
<evidence type="ECO:0000256" key="6">
    <source>
        <dbReference type="ARBA" id="ARBA00023136"/>
    </source>
</evidence>
<dbReference type="RefSeq" id="WP_149486389.1">
    <property type="nucleotide sequence ID" value="NZ_CP036150.1"/>
</dbReference>
<protein>
    <submittedName>
        <fullName evidence="8">Permease</fullName>
    </submittedName>
</protein>
<organism evidence="8 9">
    <name type="scientific">Oceanispirochaeta crateris</name>
    <dbReference type="NCBI Taxonomy" id="2518645"/>
    <lineage>
        <taxon>Bacteria</taxon>
        <taxon>Pseudomonadati</taxon>
        <taxon>Spirochaetota</taxon>
        <taxon>Spirochaetia</taxon>
        <taxon>Spirochaetales</taxon>
        <taxon>Spirochaetaceae</taxon>
        <taxon>Oceanispirochaeta</taxon>
    </lineage>
</organism>
<evidence type="ECO:0000256" key="4">
    <source>
        <dbReference type="ARBA" id="ARBA00022692"/>
    </source>
</evidence>
<feature type="transmembrane region" description="Helical" evidence="7">
    <location>
        <begin position="110"/>
        <end position="129"/>
    </location>
</feature>
<evidence type="ECO:0000313" key="8">
    <source>
        <dbReference type="EMBL" id="QEN08309.1"/>
    </source>
</evidence>
<keyword evidence="5 7" id="KW-1133">Transmembrane helix</keyword>
<name>A0A5C1QM70_9SPIO</name>
<keyword evidence="3" id="KW-1003">Cell membrane</keyword>
<accession>A0A5C1QM70</accession>
<feature type="transmembrane region" description="Helical" evidence="7">
    <location>
        <begin position="40"/>
        <end position="61"/>
    </location>
</feature>
<dbReference type="OrthoDB" id="9798408at2"/>
<feature type="transmembrane region" description="Helical" evidence="7">
    <location>
        <begin position="81"/>
        <end position="104"/>
    </location>
</feature>
<evidence type="ECO:0000256" key="1">
    <source>
        <dbReference type="ARBA" id="ARBA00004651"/>
    </source>
</evidence>
<sequence>MRGVLKRYRFTIIMFILFLLIIMLFPGHSEAVKGSFSNQILTMISIIPPVFILLGLFDVWVPRETIINMLGEQSGIRGALLAFFLGSAAAGPLYGAFPIASVMMKKGASIYNVFIFIGAWSTTKIPMFLFESNALGYRFSVSRLLISIIGIVSISFILNRSTNTKEKQILYERFQTSNS</sequence>
<dbReference type="KEGG" id="ock:EXM22_10025"/>
<dbReference type="InterPro" id="IPR005524">
    <property type="entry name" value="DUF318"/>
</dbReference>
<gene>
    <name evidence="8" type="ORF">EXM22_10025</name>
</gene>
<dbReference type="EMBL" id="CP036150">
    <property type="protein sequence ID" value="QEN08309.1"/>
    <property type="molecule type" value="Genomic_DNA"/>
</dbReference>
<proteinExistence type="inferred from homology"/>
<comment type="subcellular location">
    <subcellularLocation>
        <location evidence="1">Cell membrane</location>
        <topology evidence="1">Multi-pass membrane protein</topology>
    </subcellularLocation>
</comment>
<evidence type="ECO:0000313" key="9">
    <source>
        <dbReference type="Proteomes" id="UP000324209"/>
    </source>
</evidence>
<keyword evidence="6 7" id="KW-0472">Membrane</keyword>
<keyword evidence="9" id="KW-1185">Reference proteome</keyword>
<evidence type="ECO:0000256" key="3">
    <source>
        <dbReference type="ARBA" id="ARBA00022475"/>
    </source>
</evidence>
<dbReference type="Pfam" id="PF03773">
    <property type="entry name" value="ArsP_1"/>
    <property type="match status" value="1"/>
</dbReference>
<evidence type="ECO:0000256" key="7">
    <source>
        <dbReference type="SAM" id="Phobius"/>
    </source>
</evidence>
<comment type="similarity">
    <text evidence="2">Belongs to the UPF0718 family.</text>
</comment>
<keyword evidence="4 7" id="KW-0812">Transmembrane</keyword>
<dbReference type="AlphaFoldDB" id="A0A5C1QM70"/>
<feature type="transmembrane region" description="Helical" evidence="7">
    <location>
        <begin position="12"/>
        <end position="28"/>
    </location>
</feature>
<dbReference type="GO" id="GO:0005886">
    <property type="term" value="C:plasma membrane"/>
    <property type="evidence" value="ECO:0007669"/>
    <property type="project" value="UniProtKB-SubCell"/>
</dbReference>